<dbReference type="Proteomes" id="UP000828941">
    <property type="component" value="Chromosome 13"/>
</dbReference>
<proteinExistence type="predicted"/>
<evidence type="ECO:0000313" key="1">
    <source>
        <dbReference type="EMBL" id="KAI4301071.1"/>
    </source>
</evidence>
<dbReference type="EMBL" id="CM039438">
    <property type="protein sequence ID" value="KAI4301071.1"/>
    <property type="molecule type" value="Genomic_DNA"/>
</dbReference>
<name>A0ACB9KUS0_BAUVA</name>
<gene>
    <name evidence="1" type="ORF">L6164_034387</name>
</gene>
<keyword evidence="2" id="KW-1185">Reference proteome</keyword>
<sequence length="428" mass="47089">MALLLIFSNLTLLSLLSMAVLSNQQPLLNSAEQESVYGVLDSINWAVPWRDIFPDNFCISAPHGVVCEASFDESNGTVTETAHIVELSFGYVSDFNPNPPCSPTQLSTLFSLPLSNTFGSSSSTNASTNLKFQYPTIIRNFTSLRRLVLTGNGFYGEIPGEIGNLVDLEEITLSRNELAGELPKTLAMLKKLKILDLSQNQFEGCLPELMGNLTLLLKLDLSSNRFGCKIPETFRQLQSLEFLDLSFNYFGNFGVPMFLGEIPRLKEVYLSGNLLGGKIPEIWENLGGVVRIGFSNMGLIGLIPASMGTYLRNLSYLGLDNNKLEGSVPEEFGLLQFAEINLENNSLSGSVPFSTKVGEKLKLAGNTGLCVDDKLRWYTKNRGTLEQLQLCNKPDNPSAVIFNGASLLFFNLHVLFFSLGILFVFTGL</sequence>
<accession>A0ACB9KUS0</accession>
<evidence type="ECO:0000313" key="2">
    <source>
        <dbReference type="Proteomes" id="UP000828941"/>
    </source>
</evidence>
<comment type="caution">
    <text evidence="1">The sequence shown here is derived from an EMBL/GenBank/DDBJ whole genome shotgun (WGS) entry which is preliminary data.</text>
</comment>
<organism evidence="1 2">
    <name type="scientific">Bauhinia variegata</name>
    <name type="common">Purple orchid tree</name>
    <name type="synonym">Phanera variegata</name>
    <dbReference type="NCBI Taxonomy" id="167791"/>
    <lineage>
        <taxon>Eukaryota</taxon>
        <taxon>Viridiplantae</taxon>
        <taxon>Streptophyta</taxon>
        <taxon>Embryophyta</taxon>
        <taxon>Tracheophyta</taxon>
        <taxon>Spermatophyta</taxon>
        <taxon>Magnoliopsida</taxon>
        <taxon>eudicotyledons</taxon>
        <taxon>Gunneridae</taxon>
        <taxon>Pentapetalae</taxon>
        <taxon>rosids</taxon>
        <taxon>fabids</taxon>
        <taxon>Fabales</taxon>
        <taxon>Fabaceae</taxon>
        <taxon>Cercidoideae</taxon>
        <taxon>Cercideae</taxon>
        <taxon>Bauhiniinae</taxon>
        <taxon>Bauhinia</taxon>
    </lineage>
</organism>
<protein>
    <submittedName>
        <fullName evidence="1">Uncharacterized protein</fullName>
    </submittedName>
</protein>
<reference evidence="1 2" key="1">
    <citation type="journal article" date="2022" name="DNA Res.">
        <title>Chromosomal-level genome assembly of the orchid tree Bauhinia variegata (Leguminosae; Cercidoideae) supports the allotetraploid origin hypothesis of Bauhinia.</title>
        <authorList>
            <person name="Zhong Y."/>
            <person name="Chen Y."/>
            <person name="Zheng D."/>
            <person name="Pang J."/>
            <person name="Liu Y."/>
            <person name="Luo S."/>
            <person name="Meng S."/>
            <person name="Qian L."/>
            <person name="Wei D."/>
            <person name="Dai S."/>
            <person name="Zhou R."/>
        </authorList>
    </citation>
    <scope>NUCLEOTIDE SEQUENCE [LARGE SCALE GENOMIC DNA]</scope>
    <source>
        <strain evidence="1">BV-YZ2020</strain>
    </source>
</reference>